<feature type="transmembrane region" description="Helical" evidence="6">
    <location>
        <begin position="452"/>
        <end position="468"/>
    </location>
</feature>
<gene>
    <name evidence="7" type="ORF">E4635_07160</name>
</gene>
<feature type="transmembrane region" description="Helical" evidence="6">
    <location>
        <begin position="369"/>
        <end position="388"/>
    </location>
</feature>
<evidence type="ECO:0000256" key="5">
    <source>
        <dbReference type="ARBA" id="ARBA00023136"/>
    </source>
</evidence>
<dbReference type="EMBL" id="SRLH01000003">
    <property type="protein sequence ID" value="TGD58684.1"/>
    <property type="molecule type" value="Genomic_DNA"/>
</dbReference>
<feature type="transmembrane region" description="Helical" evidence="6">
    <location>
        <begin position="394"/>
        <end position="417"/>
    </location>
</feature>
<evidence type="ECO:0000256" key="1">
    <source>
        <dbReference type="ARBA" id="ARBA00004651"/>
    </source>
</evidence>
<organism evidence="7 8">
    <name type="scientific">Flavobacterium humi</name>
    <dbReference type="NCBI Taxonomy" id="2562683"/>
    <lineage>
        <taxon>Bacteria</taxon>
        <taxon>Pseudomonadati</taxon>
        <taxon>Bacteroidota</taxon>
        <taxon>Flavobacteriia</taxon>
        <taxon>Flavobacteriales</taxon>
        <taxon>Flavobacteriaceae</taxon>
        <taxon>Flavobacterium</taxon>
    </lineage>
</organism>
<evidence type="ECO:0000256" key="3">
    <source>
        <dbReference type="ARBA" id="ARBA00022692"/>
    </source>
</evidence>
<feature type="transmembrane region" description="Helical" evidence="6">
    <location>
        <begin position="340"/>
        <end position="357"/>
    </location>
</feature>
<comment type="subcellular location">
    <subcellularLocation>
        <location evidence="1">Cell membrane</location>
        <topology evidence="1">Multi-pass membrane protein</topology>
    </subcellularLocation>
</comment>
<feature type="transmembrane region" description="Helical" evidence="6">
    <location>
        <begin position="429"/>
        <end position="446"/>
    </location>
</feature>
<keyword evidence="4 6" id="KW-1133">Transmembrane helix</keyword>
<feature type="transmembrane region" description="Helical" evidence="6">
    <location>
        <begin position="186"/>
        <end position="205"/>
    </location>
</feature>
<feature type="transmembrane region" description="Helical" evidence="6">
    <location>
        <begin position="226"/>
        <end position="243"/>
    </location>
</feature>
<dbReference type="Proteomes" id="UP000297407">
    <property type="component" value="Unassembled WGS sequence"/>
</dbReference>
<keyword evidence="2" id="KW-1003">Cell membrane</keyword>
<keyword evidence="8" id="KW-1185">Reference proteome</keyword>
<dbReference type="OrthoDB" id="9814608at2"/>
<reference evidence="7 8" key="1">
    <citation type="submission" date="2019-04" db="EMBL/GenBank/DDBJ databases">
        <title>Flavobacterium sp. strain DS2-A Genome sequencing and assembly.</title>
        <authorList>
            <person name="Kim I."/>
        </authorList>
    </citation>
    <scope>NUCLEOTIDE SEQUENCE [LARGE SCALE GENOMIC DNA]</scope>
    <source>
        <strain evidence="7 8">DS2-A</strain>
    </source>
</reference>
<dbReference type="GO" id="GO:0005886">
    <property type="term" value="C:plasma membrane"/>
    <property type="evidence" value="ECO:0007669"/>
    <property type="project" value="UniProtKB-SubCell"/>
</dbReference>
<name>A0A4Z0L8D0_9FLAO</name>
<dbReference type="PANTHER" id="PTHR30250:SF11">
    <property type="entry name" value="O-ANTIGEN TRANSPORTER-RELATED"/>
    <property type="match status" value="1"/>
</dbReference>
<dbReference type="InterPro" id="IPR002797">
    <property type="entry name" value="Polysacc_synth"/>
</dbReference>
<keyword evidence="3 6" id="KW-0812">Transmembrane</keyword>
<evidence type="ECO:0000313" key="8">
    <source>
        <dbReference type="Proteomes" id="UP000297407"/>
    </source>
</evidence>
<dbReference type="PANTHER" id="PTHR30250">
    <property type="entry name" value="PST FAMILY PREDICTED COLANIC ACID TRANSPORTER"/>
    <property type="match status" value="1"/>
</dbReference>
<accession>A0A4Z0L8D0</accession>
<evidence type="ECO:0000256" key="6">
    <source>
        <dbReference type="SAM" id="Phobius"/>
    </source>
</evidence>
<proteinExistence type="predicted"/>
<feature type="transmembrane region" description="Helical" evidence="6">
    <location>
        <begin position="113"/>
        <end position="133"/>
    </location>
</feature>
<comment type="caution">
    <text evidence="7">The sequence shown here is derived from an EMBL/GenBank/DDBJ whole genome shotgun (WGS) entry which is preliminary data.</text>
</comment>
<feature type="transmembrane region" description="Helical" evidence="6">
    <location>
        <begin position="258"/>
        <end position="278"/>
    </location>
</feature>
<evidence type="ECO:0000256" key="4">
    <source>
        <dbReference type="ARBA" id="ARBA00022989"/>
    </source>
</evidence>
<sequence length="482" mass="55573">MSLYKNLFKQTLIYGLATVLPRMISFLLNPLYVHVLPKGEFGEVSIVFAWLVFFNVILSYGMETAFFRFYNIETDKKDVISTSTISIFWTSIGFLFGSLLFRETISGWLGIKTQYVSYTIWILVLDALVIIPFSKIRAEKRPMRYAVIKIGNVGVNLLCNVFFLLVLPKIGSDNPLSTIYFENFEVGYIFVSNLIASLLTFIVLSPNYFKIHWHFNQELWKRMMRYSLPILVAGIAFAINEHFDKILLEWCGVSKSDIGAYSACYKLGLFMVLFRTAYTLGIEPFFFSHADKENAQQTYATVTKYFVIFGSFITLFVIVFADVLKIFLVPNPTYWEAMKVVPLIVLANFFLGIYTNLSVWYKLIDKTKIGAYISIVGAVVTLALNVLLIKPLSYYGSAIATIFAYGSMMFISFYLGQKKYPIPYDINRIMRYLGISVLLSGLSFYVPVFRESYIFGIFAIVFFGYYIYRNEKETFQRILKRN</sequence>
<dbReference type="InterPro" id="IPR050833">
    <property type="entry name" value="Poly_Biosynth_Transport"/>
</dbReference>
<evidence type="ECO:0000313" key="7">
    <source>
        <dbReference type="EMBL" id="TGD58684.1"/>
    </source>
</evidence>
<feature type="transmembrane region" description="Helical" evidence="6">
    <location>
        <begin position="305"/>
        <end position="328"/>
    </location>
</feature>
<dbReference type="Pfam" id="PF01943">
    <property type="entry name" value="Polysacc_synt"/>
    <property type="match status" value="1"/>
</dbReference>
<protein>
    <submittedName>
        <fullName evidence="7">Polysaccharide biosynthesis protein</fullName>
    </submittedName>
</protein>
<feature type="transmembrane region" description="Helical" evidence="6">
    <location>
        <begin position="44"/>
        <end position="67"/>
    </location>
</feature>
<feature type="transmembrane region" description="Helical" evidence="6">
    <location>
        <begin position="12"/>
        <end position="32"/>
    </location>
</feature>
<dbReference type="AlphaFoldDB" id="A0A4Z0L8D0"/>
<feature type="transmembrane region" description="Helical" evidence="6">
    <location>
        <begin position="79"/>
        <end position="101"/>
    </location>
</feature>
<feature type="transmembrane region" description="Helical" evidence="6">
    <location>
        <begin position="145"/>
        <end position="166"/>
    </location>
</feature>
<dbReference type="RefSeq" id="WP_135525944.1">
    <property type="nucleotide sequence ID" value="NZ_SRLH01000003.1"/>
</dbReference>
<evidence type="ECO:0000256" key="2">
    <source>
        <dbReference type="ARBA" id="ARBA00022475"/>
    </source>
</evidence>
<keyword evidence="5 6" id="KW-0472">Membrane</keyword>